<dbReference type="Proteomes" id="UP000830401">
    <property type="component" value="Chromosome"/>
</dbReference>
<accession>A0ABY4GBD6</accession>
<evidence type="ECO:0000313" key="1">
    <source>
        <dbReference type="EMBL" id="UOQ68090.1"/>
    </source>
</evidence>
<dbReference type="SUPFAM" id="SSF53448">
    <property type="entry name" value="Nucleotide-diphospho-sugar transferases"/>
    <property type="match status" value="1"/>
</dbReference>
<reference evidence="1" key="1">
    <citation type="submission" date="2022-04" db="EMBL/GenBank/DDBJ databases">
        <title>Hymenobacter sp. isolated from the air.</title>
        <authorList>
            <person name="Won M."/>
            <person name="Lee C.-M."/>
            <person name="Woen H.-Y."/>
            <person name="Kwon S.-W."/>
        </authorList>
    </citation>
    <scope>NUCLEOTIDE SEQUENCE</scope>
    <source>
        <strain evidence="1">5420S-77</strain>
    </source>
</reference>
<dbReference type="RefSeq" id="WP_245124688.1">
    <property type="nucleotide sequence ID" value="NZ_CP095061.1"/>
</dbReference>
<dbReference type="InterPro" id="IPR029044">
    <property type="entry name" value="Nucleotide-diphossugar_trans"/>
</dbReference>
<protein>
    <submittedName>
        <fullName evidence="1">TIGR04282 family arsenosugar biosynthesis glycosyltransferase</fullName>
    </submittedName>
</protein>
<sequence>MTAHVDDSANAVHLLVFARYPELGRVKTRLAAGIGDEAALAVYQELLHHTFVVTADVAAHKTLWLAGPSTAPVALPETWNSYEQLYQFPGDLGQKMQAAFAHAFAVGATAALVIGTDCPGITTQLLTDAYALLETHDVVIGPAEDGGYYLLGMKELYTDLFVNKSWSTDAVLLHTLADADRLGLQVAQLPTLRDVDDVDDLKAWRANTETRNA</sequence>
<dbReference type="PANTHER" id="PTHR36529">
    <property type="entry name" value="SLL1095 PROTEIN"/>
    <property type="match status" value="1"/>
</dbReference>
<dbReference type="Pfam" id="PF09837">
    <property type="entry name" value="DUF2064"/>
    <property type="match status" value="1"/>
</dbReference>
<proteinExistence type="predicted"/>
<dbReference type="NCBIfam" id="TIGR04282">
    <property type="entry name" value="glyco_like_cofC"/>
    <property type="match status" value="1"/>
</dbReference>
<keyword evidence="2" id="KW-1185">Reference proteome</keyword>
<dbReference type="PANTHER" id="PTHR36529:SF1">
    <property type="entry name" value="GLYCOSYLTRANSFERASE"/>
    <property type="match status" value="1"/>
</dbReference>
<gene>
    <name evidence="1" type="ORF">MUN86_09700</name>
</gene>
<evidence type="ECO:0000313" key="2">
    <source>
        <dbReference type="Proteomes" id="UP000830401"/>
    </source>
</evidence>
<dbReference type="Gene3D" id="3.90.550.10">
    <property type="entry name" value="Spore Coat Polysaccharide Biosynthesis Protein SpsA, Chain A"/>
    <property type="match status" value="1"/>
</dbReference>
<organism evidence="1 2">
    <name type="scientific">Hymenobacter volaticus</name>
    <dbReference type="NCBI Taxonomy" id="2932254"/>
    <lineage>
        <taxon>Bacteria</taxon>
        <taxon>Pseudomonadati</taxon>
        <taxon>Bacteroidota</taxon>
        <taxon>Cytophagia</taxon>
        <taxon>Cytophagales</taxon>
        <taxon>Hymenobacteraceae</taxon>
        <taxon>Hymenobacter</taxon>
    </lineage>
</organism>
<name>A0ABY4GBD6_9BACT</name>
<dbReference type="InterPro" id="IPR018641">
    <property type="entry name" value="Trfase_1_rSAM/seldom-assoc"/>
</dbReference>
<dbReference type="EMBL" id="CP095061">
    <property type="protein sequence ID" value="UOQ68090.1"/>
    <property type="molecule type" value="Genomic_DNA"/>
</dbReference>